<dbReference type="AlphaFoldDB" id="A0A7G9Y601"/>
<dbReference type="EMBL" id="MT630823">
    <property type="protein sequence ID" value="QNO43435.1"/>
    <property type="molecule type" value="Genomic_DNA"/>
</dbReference>
<evidence type="ECO:0000313" key="1">
    <source>
        <dbReference type="EMBL" id="QNO42906.1"/>
    </source>
</evidence>
<dbReference type="EMBL" id="MT630780">
    <property type="protein sequence ID" value="QNO42906.1"/>
    <property type="molecule type" value="Genomic_DNA"/>
</dbReference>
<evidence type="ECO:0000313" key="2">
    <source>
        <dbReference type="EMBL" id="QNO43435.1"/>
    </source>
</evidence>
<name>A0A7G9Y601_9EURY</name>
<protein>
    <submittedName>
        <fullName evidence="2">Uncharacterized protein</fullName>
    </submittedName>
</protein>
<gene>
    <name evidence="2" type="ORF">BICELLBM_00001</name>
    <name evidence="1" type="ORF">NICIAEDM_00013</name>
</gene>
<organism evidence="2">
    <name type="scientific">Candidatus Methanogaster sp. ANME-2c ERB4</name>
    <dbReference type="NCBI Taxonomy" id="2759911"/>
    <lineage>
        <taxon>Archaea</taxon>
        <taxon>Methanobacteriati</taxon>
        <taxon>Methanobacteriota</taxon>
        <taxon>Stenosarchaea group</taxon>
        <taxon>Methanomicrobia</taxon>
        <taxon>Methanosarcinales</taxon>
        <taxon>ANME-2 cluster</taxon>
        <taxon>Candidatus Methanogasteraceae</taxon>
        <taxon>Candidatus Methanogaster</taxon>
    </lineage>
</organism>
<accession>A0A7G9Y601</accession>
<reference evidence="2" key="1">
    <citation type="submission" date="2020-06" db="EMBL/GenBank/DDBJ databases">
        <title>Unique genomic features of the anaerobic methanotrophic archaea.</title>
        <authorList>
            <person name="Chadwick G.L."/>
            <person name="Skennerton C.T."/>
            <person name="Laso-Perez R."/>
            <person name="Leu A.O."/>
            <person name="Speth D.R."/>
            <person name="Yu H."/>
            <person name="Morgan-Lang C."/>
            <person name="Hatzenpichler R."/>
            <person name="Goudeau D."/>
            <person name="Malmstrom R."/>
            <person name="Brazelton W.J."/>
            <person name="Woyke T."/>
            <person name="Hallam S.J."/>
            <person name="Tyson G.W."/>
            <person name="Wegener G."/>
            <person name="Boetius A."/>
            <person name="Orphan V."/>
        </authorList>
    </citation>
    <scope>NUCLEOTIDE SEQUENCE</scope>
</reference>
<sequence length="75" mass="8468">MVDQVEIHRKAASGEVMERIEAAVLLRDNFADLPDKEHAWKDLHRLTRDEHRNVLLGAVDALGSVFQHVPDKGEA</sequence>
<proteinExistence type="predicted"/>